<reference evidence="4" key="2">
    <citation type="submission" date="2020-09" db="EMBL/GenBank/DDBJ databases">
        <authorList>
            <person name="Sun Q."/>
            <person name="Ohkuma M."/>
        </authorList>
    </citation>
    <scope>NUCLEOTIDE SEQUENCE</scope>
    <source>
        <strain evidence="4">JCM 4654</strain>
    </source>
</reference>
<dbReference type="InterPro" id="IPR011335">
    <property type="entry name" value="Restrct_endonuc-II-like"/>
</dbReference>
<keyword evidence="5" id="KW-1185">Reference proteome</keyword>
<dbReference type="PANTHER" id="PTHR30015">
    <property type="entry name" value="MRR RESTRICTION SYSTEM PROTEIN"/>
    <property type="match status" value="1"/>
</dbReference>
<dbReference type="InterPro" id="IPR011856">
    <property type="entry name" value="tRNA_endonuc-like_dom_sf"/>
</dbReference>
<reference evidence="4" key="1">
    <citation type="journal article" date="2014" name="Int. J. Syst. Evol. Microbiol.">
        <title>Complete genome sequence of Corynebacterium casei LMG S-19264T (=DSM 44701T), isolated from a smear-ripened cheese.</title>
        <authorList>
            <consortium name="US DOE Joint Genome Institute (JGI-PGF)"/>
            <person name="Walter F."/>
            <person name="Albersmeier A."/>
            <person name="Kalinowski J."/>
            <person name="Ruckert C."/>
        </authorList>
    </citation>
    <scope>NUCLEOTIDE SEQUENCE</scope>
    <source>
        <strain evidence="4">JCM 4654</strain>
    </source>
</reference>
<feature type="domain" description="Restriction endonuclease type IV Mrr" evidence="3">
    <location>
        <begin position="143"/>
        <end position="255"/>
    </location>
</feature>
<keyword evidence="2" id="KW-0812">Transmembrane</keyword>
<keyword evidence="2" id="KW-0472">Membrane</keyword>
<dbReference type="InterPro" id="IPR052906">
    <property type="entry name" value="Type_IV_Methyl-Rstrct_Enzyme"/>
</dbReference>
<dbReference type="Proteomes" id="UP000608955">
    <property type="component" value="Unassembled WGS sequence"/>
</dbReference>
<gene>
    <name evidence="4" type="ORF">GCM10010508_16510</name>
</gene>
<proteinExistence type="predicted"/>
<dbReference type="GO" id="GO:0009307">
    <property type="term" value="P:DNA restriction-modification system"/>
    <property type="evidence" value="ECO:0007669"/>
    <property type="project" value="InterPro"/>
</dbReference>
<dbReference type="GO" id="GO:0015666">
    <property type="term" value="F:restriction endodeoxyribonuclease activity"/>
    <property type="evidence" value="ECO:0007669"/>
    <property type="project" value="TreeGrafter"/>
</dbReference>
<evidence type="ECO:0000313" key="4">
    <source>
        <dbReference type="EMBL" id="GHD86892.1"/>
    </source>
</evidence>
<dbReference type="GO" id="GO:0003677">
    <property type="term" value="F:DNA binding"/>
    <property type="evidence" value="ECO:0007669"/>
    <property type="project" value="InterPro"/>
</dbReference>
<evidence type="ECO:0000259" key="3">
    <source>
        <dbReference type="Pfam" id="PF04471"/>
    </source>
</evidence>
<evidence type="ECO:0000313" key="5">
    <source>
        <dbReference type="Proteomes" id="UP000608955"/>
    </source>
</evidence>
<dbReference type="PANTHER" id="PTHR30015:SF6">
    <property type="entry name" value="SLL1429 PROTEIN"/>
    <property type="match status" value="1"/>
</dbReference>
<accession>A0A919CUA1</accession>
<keyword evidence="2" id="KW-1133">Transmembrane helix</keyword>
<keyword evidence="4" id="KW-0540">Nuclease</keyword>
<dbReference type="EMBL" id="BMVF01000004">
    <property type="protein sequence ID" value="GHD86892.1"/>
    <property type="molecule type" value="Genomic_DNA"/>
</dbReference>
<dbReference type="Gene3D" id="3.40.1350.10">
    <property type="match status" value="1"/>
</dbReference>
<dbReference type="InterPro" id="IPR007560">
    <property type="entry name" value="Restrct_endonuc_IV_Mrr"/>
</dbReference>
<evidence type="ECO:0000256" key="1">
    <source>
        <dbReference type="SAM" id="MobiDB-lite"/>
    </source>
</evidence>
<sequence>MTMPVRRTEGGRRRFSLRATALDCGLIALAVCILGFALRTAAAAAERRPVWMVILCLLAAACVRVLRRERRHVSAARAARRAAAALEAGTGTALEELTAPGVPVASPPVPHQPGPRDAAASPATGEEATLVQPVDYDAPIDYDALDPDEFEQAVAVLCERDGCAGVEVVGGAGDLGADVLAVAPDGRRVVIQCKRYAEGHRVGSQDLQRFGGTCYTVHEADVAALVTTSDFTAPAVEYAAQCGILCLDRAALQAWSDGTGPAPWTVAEVTAEEFTC</sequence>
<feature type="region of interest" description="Disordered" evidence="1">
    <location>
        <begin position="100"/>
        <end position="126"/>
    </location>
</feature>
<keyword evidence="4" id="KW-0378">Hydrolase</keyword>
<protein>
    <submittedName>
        <fullName evidence="4">Restriction endonuclease</fullName>
    </submittedName>
</protein>
<name>A0A919CUA1_9ACTN</name>
<dbReference type="SUPFAM" id="SSF52980">
    <property type="entry name" value="Restriction endonuclease-like"/>
    <property type="match status" value="1"/>
</dbReference>
<dbReference type="Pfam" id="PF04471">
    <property type="entry name" value="Mrr_cat"/>
    <property type="match status" value="1"/>
</dbReference>
<dbReference type="RefSeq" id="WP_373297971.1">
    <property type="nucleotide sequence ID" value="NZ_BMVF01000004.1"/>
</dbReference>
<evidence type="ECO:0000256" key="2">
    <source>
        <dbReference type="SAM" id="Phobius"/>
    </source>
</evidence>
<dbReference type="AlphaFoldDB" id="A0A919CUA1"/>
<comment type="caution">
    <text evidence="4">The sequence shown here is derived from an EMBL/GenBank/DDBJ whole genome shotgun (WGS) entry which is preliminary data.</text>
</comment>
<feature type="transmembrane region" description="Helical" evidence="2">
    <location>
        <begin position="50"/>
        <end position="67"/>
    </location>
</feature>
<organism evidence="4 5">
    <name type="scientific">Streptomyces naganishii JCM 4654</name>
    <dbReference type="NCBI Taxonomy" id="1306179"/>
    <lineage>
        <taxon>Bacteria</taxon>
        <taxon>Bacillati</taxon>
        <taxon>Actinomycetota</taxon>
        <taxon>Actinomycetes</taxon>
        <taxon>Kitasatosporales</taxon>
        <taxon>Streptomycetaceae</taxon>
        <taxon>Streptomyces</taxon>
    </lineage>
</organism>
<feature type="transmembrane region" description="Helical" evidence="2">
    <location>
        <begin position="20"/>
        <end position="38"/>
    </location>
</feature>
<keyword evidence="4" id="KW-0255">Endonuclease</keyword>